<evidence type="ECO:0000313" key="3">
    <source>
        <dbReference type="Proteomes" id="UP000198816"/>
    </source>
</evidence>
<dbReference type="RefSeq" id="WP_093028951.1">
    <property type="nucleotide sequence ID" value="NZ_FNNZ01000003.1"/>
</dbReference>
<dbReference type="PROSITE" id="PS51819">
    <property type="entry name" value="VOC"/>
    <property type="match status" value="1"/>
</dbReference>
<dbReference type="EMBL" id="FNNZ01000003">
    <property type="protein sequence ID" value="SDW39824.1"/>
    <property type="molecule type" value="Genomic_DNA"/>
</dbReference>
<dbReference type="InterPro" id="IPR029068">
    <property type="entry name" value="Glyas_Bleomycin-R_OHBP_Dase"/>
</dbReference>
<dbReference type="Pfam" id="PF00903">
    <property type="entry name" value="Glyoxalase"/>
    <property type="match status" value="1"/>
</dbReference>
<dbReference type="InterPro" id="IPR004360">
    <property type="entry name" value="Glyas_Fos-R_dOase_dom"/>
</dbReference>
<accession>A0A1H2T960</accession>
<dbReference type="AlphaFoldDB" id="A0A1H2T960"/>
<dbReference type="Gene3D" id="3.10.180.10">
    <property type="entry name" value="2,3-Dihydroxybiphenyl 1,2-Dioxygenase, domain 1"/>
    <property type="match status" value="1"/>
</dbReference>
<gene>
    <name evidence="2" type="ORF">SAMN05421783_103328</name>
</gene>
<reference evidence="3" key="1">
    <citation type="submission" date="2016-10" db="EMBL/GenBank/DDBJ databases">
        <authorList>
            <person name="Varghese N."/>
            <person name="Submissions S."/>
        </authorList>
    </citation>
    <scope>NUCLEOTIDE SEQUENCE [LARGE SCALE GENOMIC DNA]</scope>
    <source>
        <strain evidence="3">DSM 217</strain>
    </source>
</reference>
<name>A0A1H2T960_THIRO</name>
<keyword evidence="3" id="KW-1185">Reference proteome</keyword>
<evidence type="ECO:0000313" key="2">
    <source>
        <dbReference type="EMBL" id="SDW39824.1"/>
    </source>
</evidence>
<evidence type="ECO:0000259" key="1">
    <source>
        <dbReference type="PROSITE" id="PS51819"/>
    </source>
</evidence>
<organism evidence="2 3">
    <name type="scientific">Thiocapsa roseopersicina</name>
    <dbReference type="NCBI Taxonomy" id="1058"/>
    <lineage>
        <taxon>Bacteria</taxon>
        <taxon>Pseudomonadati</taxon>
        <taxon>Pseudomonadota</taxon>
        <taxon>Gammaproteobacteria</taxon>
        <taxon>Chromatiales</taxon>
        <taxon>Chromatiaceae</taxon>
        <taxon>Thiocapsa</taxon>
    </lineage>
</organism>
<dbReference type="PANTHER" id="PTHR34109">
    <property type="entry name" value="BNAUNNG04460D PROTEIN-RELATED"/>
    <property type="match status" value="1"/>
</dbReference>
<dbReference type="InterPro" id="IPR037523">
    <property type="entry name" value="VOC_core"/>
</dbReference>
<protein>
    <submittedName>
        <fullName evidence="2">PhnB protein</fullName>
    </submittedName>
</protein>
<proteinExistence type="predicted"/>
<feature type="domain" description="VOC" evidence="1">
    <location>
        <begin position="15"/>
        <end position="141"/>
    </location>
</feature>
<dbReference type="STRING" id="1058.SAMN05421783_103328"/>
<dbReference type="OrthoDB" id="9795306at2"/>
<dbReference type="Proteomes" id="UP000198816">
    <property type="component" value="Unassembled WGS sequence"/>
</dbReference>
<dbReference type="PANTHER" id="PTHR34109:SF1">
    <property type="entry name" value="VOC DOMAIN-CONTAINING PROTEIN"/>
    <property type="match status" value="1"/>
</dbReference>
<dbReference type="SUPFAM" id="SSF54593">
    <property type="entry name" value="Glyoxalase/Bleomycin resistance protein/Dihydroxybiphenyl dioxygenase"/>
    <property type="match status" value="1"/>
</dbReference>
<sequence>MNDAPLPTDPAVMNGVIPYLAMAGRAAEACDFYARAFGATELGRMSFPDGKPGLIHAQVEINRGALMMTDYGGMNADGSEKTTIEADFGHLQLVVADGRAWWDRAVAAGCKILAPYERQFWGDDWGLLEDPFGIKWAVLQTGMQT</sequence>